<feature type="domain" description="Aminotransferase class I/classII large" evidence="6">
    <location>
        <begin position="30"/>
        <end position="380"/>
    </location>
</feature>
<protein>
    <submittedName>
        <fullName evidence="7">Aspartate aminotransferase</fullName>
        <ecNumber evidence="7">2.6.1.1</ecNumber>
    </submittedName>
</protein>
<keyword evidence="8" id="KW-1185">Reference proteome</keyword>
<dbReference type="GO" id="GO:0004069">
    <property type="term" value="F:L-aspartate:2-oxoglutarate aminotransferase activity"/>
    <property type="evidence" value="ECO:0007669"/>
    <property type="project" value="UniProtKB-EC"/>
</dbReference>
<keyword evidence="5" id="KW-0663">Pyridoxal phosphate</keyword>
<dbReference type="CDD" id="cd00609">
    <property type="entry name" value="AAT_like"/>
    <property type="match status" value="1"/>
</dbReference>
<proteinExistence type="inferred from homology"/>
<dbReference type="PANTHER" id="PTHR46383">
    <property type="entry name" value="ASPARTATE AMINOTRANSFERASE"/>
    <property type="match status" value="1"/>
</dbReference>
<evidence type="ECO:0000256" key="1">
    <source>
        <dbReference type="ARBA" id="ARBA00001933"/>
    </source>
</evidence>
<comment type="cofactor">
    <cofactor evidence="1">
        <name>pyridoxal 5'-phosphate</name>
        <dbReference type="ChEBI" id="CHEBI:597326"/>
    </cofactor>
</comment>
<dbReference type="Gene3D" id="3.90.1150.10">
    <property type="entry name" value="Aspartate Aminotransferase, domain 1"/>
    <property type="match status" value="1"/>
</dbReference>
<dbReference type="PANTHER" id="PTHR46383:SF1">
    <property type="entry name" value="ASPARTATE AMINOTRANSFERASE"/>
    <property type="match status" value="1"/>
</dbReference>
<dbReference type="InterPro" id="IPR004839">
    <property type="entry name" value="Aminotransferase_I/II_large"/>
</dbReference>
<evidence type="ECO:0000256" key="4">
    <source>
        <dbReference type="ARBA" id="ARBA00022679"/>
    </source>
</evidence>
<gene>
    <name evidence="7" type="ORF">ERS672216_01279</name>
</gene>
<keyword evidence="3 7" id="KW-0032">Aminotransferase</keyword>
<dbReference type="GO" id="GO:0006520">
    <property type="term" value="P:amino acid metabolic process"/>
    <property type="evidence" value="ECO:0007669"/>
    <property type="project" value="InterPro"/>
</dbReference>
<evidence type="ECO:0000313" key="8">
    <source>
        <dbReference type="Proteomes" id="UP000069632"/>
    </source>
</evidence>
<evidence type="ECO:0000256" key="2">
    <source>
        <dbReference type="ARBA" id="ARBA00007441"/>
    </source>
</evidence>
<dbReference type="EC" id="2.6.1.1" evidence="7"/>
<dbReference type="Proteomes" id="UP000069632">
    <property type="component" value="Unassembled WGS sequence"/>
</dbReference>
<dbReference type="FunFam" id="3.40.640.10:FF:000033">
    <property type="entry name" value="Aspartate aminotransferase"/>
    <property type="match status" value="1"/>
</dbReference>
<dbReference type="InterPro" id="IPR015422">
    <property type="entry name" value="PyrdxlP-dep_Trfase_small"/>
</dbReference>
<organism evidence="7 8">
    <name type="scientific">Campylobacter geochelonis</name>
    <dbReference type="NCBI Taxonomy" id="1780362"/>
    <lineage>
        <taxon>Bacteria</taxon>
        <taxon>Pseudomonadati</taxon>
        <taxon>Campylobacterota</taxon>
        <taxon>Epsilonproteobacteria</taxon>
        <taxon>Campylobacterales</taxon>
        <taxon>Campylobacteraceae</taxon>
        <taxon>Campylobacter</taxon>
    </lineage>
</organism>
<dbReference type="RefSeq" id="WP_075494636.1">
    <property type="nucleotide sequence ID" value="NZ_CP053844.1"/>
</dbReference>
<reference evidence="7 8" key="1">
    <citation type="submission" date="2016-02" db="EMBL/GenBank/DDBJ databases">
        <authorList>
            <consortium name="Pathogen Informatics"/>
        </authorList>
    </citation>
    <scope>NUCLEOTIDE SEQUENCE [LARGE SCALE GENOMIC DNA]</scope>
    <source>
        <strain evidence="7 8">RC20</strain>
    </source>
</reference>
<dbReference type="GO" id="GO:0030170">
    <property type="term" value="F:pyridoxal phosphate binding"/>
    <property type="evidence" value="ECO:0007669"/>
    <property type="project" value="InterPro"/>
</dbReference>
<dbReference type="EMBL" id="FIZP01000006">
    <property type="protein sequence ID" value="CZE48182.1"/>
    <property type="molecule type" value="Genomic_DNA"/>
</dbReference>
<accession>A0A128EIJ0</accession>
<dbReference type="InterPro" id="IPR050596">
    <property type="entry name" value="AspAT/PAT-like"/>
</dbReference>
<sequence length="389" mass="42543">MLSKRSQVLSESITIAISSMAKDMKAKGEDVISLSAGEPDFDTPKAIKDAVVEAMKKGCAKYTAVPGTPEVIKAIQTKLRVENNLEYQTNQIITTVGAKQGLFAIFQCLIDDGDEVIIPAPYWVSYPEMVKFCGGKPVFIEGDEHKNFKITAEQLKAAITPKTKAFVLGNPGNPSGNLYSKAELIEFAKVLKDTKVLVISDEIYEKINYVGEFTAAASINEDMFKRTITINGLSKAGAMTGWRFGYLACVLPELISAIKKVQSQSVSNISSIVQAGAIPALLGKTDDDIENMRKAYQERRDWMVDAINAIDGLSVVKPDGAFYLFINCKAVEKDSMKFCKELLAKEKVATVPGVGFGMDGYFRASYATDLDSIKKAVARIAKFVKEYKA</sequence>
<dbReference type="Pfam" id="PF00155">
    <property type="entry name" value="Aminotran_1_2"/>
    <property type="match status" value="1"/>
</dbReference>
<dbReference type="OrthoDB" id="9803354at2"/>
<dbReference type="Gene3D" id="3.40.640.10">
    <property type="entry name" value="Type I PLP-dependent aspartate aminotransferase-like (Major domain)"/>
    <property type="match status" value="1"/>
</dbReference>
<evidence type="ECO:0000256" key="3">
    <source>
        <dbReference type="ARBA" id="ARBA00022576"/>
    </source>
</evidence>
<evidence type="ECO:0000256" key="5">
    <source>
        <dbReference type="ARBA" id="ARBA00022898"/>
    </source>
</evidence>
<dbReference type="InterPro" id="IPR015424">
    <property type="entry name" value="PyrdxlP-dep_Trfase"/>
</dbReference>
<keyword evidence="4 7" id="KW-0808">Transferase</keyword>
<comment type="similarity">
    <text evidence="2">Belongs to the class-I pyridoxal-phosphate-dependent aminotransferase family.</text>
</comment>
<evidence type="ECO:0000313" key="7">
    <source>
        <dbReference type="EMBL" id="CZE48182.1"/>
    </source>
</evidence>
<dbReference type="InterPro" id="IPR015421">
    <property type="entry name" value="PyrdxlP-dep_Trfase_major"/>
</dbReference>
<dbReference type="AlphaFoldDB" id="A0A128EIJ0"/>
<evidence type="ECO:0000259" key="6">
    <source>
        <dbReference type="Pfam" id="PF00155"/>
    </source>
</evidence>
<dbReference type="SUPFAM" id="SSF53383">
    <property type="entry name" value="PLP-dependent transferases"/>
    <property type="match status" value="1"/>
</dbReference>
<name>A0A128EIJ0_9BACT</name>